<sequence length="39" mass="4612">MVLYRLFVVALSLLKFMMKLRLDSSIMKSILRILRAILD</sequence>
<dbReference type="Proteomes" id="UP000064525">
    <property type="component" value="Chromosome I"/>
</dbReference>
<accession>A0A0S4PRN8</accession>
<protein>
    <submittedName>
        <fullName evidence="1">Uncharacterized protein</fullName>
    </submittedName>
</protein>
<evidence type="ECO:0000313" key="2">
    <source>
        <dbReference type="Proteomes" id="UP000064525"/>
    </source>
</evidence>
<dbReference type="EMBL" id="LN907858">
    <property type="protein sequence ID" value="CUU38971.1"/>
    <property type="molecule type" value="Genomic_DNA"/>
</dbReference>
<name>A0A0S4PRN8_9HELI</name>
<proteinExistence type="predicted"/>
<reference evidence="2" key="1">
    <citation type="submission" date="2015-11" db="EMBL/GenBank/DDBJ databases">
        <authorList>
            <person name="Anvar S.Y."/>
        </authorList>
    </citation>
    <scope>NUCLEOTIDE SEQUENCE [LARGE SCALE GENOMIC DNA]</scope>
</reference>
<dbReference type="KEGG" id="hty:BN2458_PEG0084"/>
<organism evidence="1 2">
    <name type="scientific">Helicobacter typhlonius</name>
    <dbReference type="NCBI Taxonomy" id="76936"/>
    <lineage>
        <taxon>Bacteria</taxon>
        <taxon>Pseudomonadati</taxon>
        <taxon>Campylobacterota</taxon>
        <taxon>Epsilonproteobacteria</taxon>
        <taxon>Campylobacterales</taxon>
        <taxon>Helicobacteraceae</taxon>
        <taxon>Helicobacter</taxon>
    </lineage>
</organism>
<dbReference type="AlphaFoldDB" id="A0A0S4PRN8"/>
<gene>
    <name evidence="1" type="ORF">BN2458_PEG0084</name>
</gene>
<evidence type="ECO:0000313" key="1">
    <source>
        <dbReference type="EMBL" id="CUU38971.1"/>
    </source>
</evidence>